<dbReference type="SUPFAM" id="SSF56317">
    <property type="entry name" value="Carbon-nitrogen hydrolase"/>
    <property type="match status" value="1"/>
</dbReference>
<dbReference type="GO" id="GO:0050126">
    <property type="term" value="F:N-carbamoylputrescine amidase activity"/>
    <property type="evidence" value="ECO:0007669"/>
    <property type="project" value="TreeGrafter"/>
</dbReference>
<organism evidence="3 4">
    <name type="scientific">Candidatus Glassbacteria bacterium GWA2_58_10</name>
    <dbReference type="NCBI Taxonomy" id="1817865"/>
    <lineage>
        <taxon>Bacteria</taxon>
        <taxon>Candidatus Glassiibacteriota</taxon>
    </lineage>
</organism>
<dbReference type="Proteomes" id="UP000176992">
    <property type="component" value="Unassembled WGS sequence"/>
</dbReference>
<dbReference type="CDD" id="cd07197">
    <property type="entry name" value="nitrilase"/>
    <property type="match status" value="1"/>
</dbReference>
<dbReference type="PANTHER" id="PTHR43674:SF2">
    <property type="entry name" value="BETA-UREIDOPROPIONASE"/>
    <property type="match status" value="1"/>
</dbReference>
<dbReference type="PROSITE" id="PS50263">
    <property type="entry name" value="CN_HYDROLASE"/>
    <property type="match status" value="1"/>
</dbReference>
<comment type="caution">
    <text evidence="3">The sequence shown here is derived from an EMBL/GenBank/DDBJ whole genome shotgun (WGS) entry which is preliminary data.</text>
</comment>
<reference evidence="3 4" key="1">
    <citation type="journal article" date="2016" name="Nat. Commun.">
        <title>Thousands of microbial genomes shed light on interconnected biogeochemical processes in an aquifer system.</title>
        <authorList>
            <person name="Anantharaman K."/>
            <person name="Brown C.T."/>
            <person name="Hug L.A."/>
            <person name="Sharon I."/>
            <person name="Castelle C.J."/>
            <person name="Probst A.J."/>
            <person name="Thomas B.C."/>
            <person name="Singh A."/>
            <person name="Wilkins M.J."/>
            <person name="Karaoz U."/>
            <person name="Brodie E.L."/>
            <person name="Williams K.H."/>
            <person name="Hubbard S.S."/>
            <person name="Banfield J.F."/>
        </authorList>
    </citation>
    <scope>NUCLEOTIDE SEQUENCE [LARGE SCALE GENOMIC DNA]</scope>
</reference>
<evidence type="ECO:0000256" key="1">
    <source>
        <dbReference type="ARBA" id="ARBA00022801"/>
    </source>
</evidence>
<accession>A0A1F5YHD7</accession>
<feature type="domain" description="CN hydrolase" evidence="2">
    <location>
        <begin position="1"/>
        <end position="270"/>
    </location>
</feature>
<dbReference type="InterPro" id="IPR050345">
    <property type="entry name" value="Aliph_Amidase/BUP"/>
</dbReference>
<dbReference type="Pfam" id="PF00795">
    <property type="entry name" value="CN_hydrolase"/>
    <property type="match status" value="1"/>
</dbReference>
<evidence type="ECO:0000313" key="3">
    <source>
        <dbReference type="EMBL" id="OGF99608.1"/>
    </source>
</evidence>
<name>A0A1F5YHD7_9BACT</name>
<protein>
    <recommendedName>
        <fullName evidence="2">CN hydrolase domain-containing protein</fullName>
    </recommendedName>
</protein>
<proteinExistence type="predicted"/>
<dbReference type="EMBL" id="MFIV01000016">
    <property type="protein sequence ID" value="OGF99608.1"/>
    <property type="molecule type" value="Genomic_DNA"/>
</dbReference>
<keyword evidence="1" id="KW-0378">Hydrolase</keyword>
<sequence>MKIALAQIACAWGDIPGNLNKIERFSRQARSRGAGLIAFPELTVSGIFKHPDVKRIAEPADGPSVRRVAGLARSLEMYIGFGFSEKAEPLPRNAYCIADPRGRIVALYRKNYIPRLEVPFWQGGKEHPVFQVAGKRLAIAICWDATQEELLQYYARNRAEIVLMPHAWDSDPLDPEGRELNYNSMQELIALAEAGKLAGWKSHAEMKKYFYSYIPVYARKYRFAAWFVNQAGRPHECLKFVGPAFVTDRQGRILAETRNDREGLIFADIR</sequence>
<dbReference type="InterPro" id="IPR003010">
    <property type="entry name" value="C-N_Hydrolase"/>
</dbReference>
<evidence type="ECO:0000259" key="2">
    <source>
        <dbReference type="PROSITE" id="PS50263"/>
    </source>
</evidence>
<evidence type="ECO:0000313" key="4">
    <source>
        <dbReference type="Proteomes" id="UP000176992"/>
    </source>
</evidence>
<dbReference type="InterPro" id="IPR036526">
    <property type="entry name" value="C-N_Hydrolase_sf"/>
</dbReference>
<gene>
    <name evidence="3" type="ORF">A2Z86_10540</name>
</gene>
<dbReference type="Gene3D" id="3.60.110.10">
    <property type="entry name" value="Carbon-nitrogen hydrolase"/>
    <property type="match status" value="1"/>
</dbReference>
<dbReference type="GO" id="GO:0033388">
    <property type="term" value="P:putrescine biosynthetic process from arginine"/>
    <property type="evidence" value="ECO:0007669"/>
    <property type="project" value="TreeGrafter"/>
</dbReference>
<dbReference type="AlphaFoldDB" id="A0A1F5YHD7"/>
<dbReference type="PANTHER" id="PTHR43674">
    <property type="entry name" value="NITRILASE C965.09-RELATED"/>
    <property type="match status" value="1"/>
</dbReference>